<dbReference type="EMBL" id="JATAAI010000027">
    <property type="protein sequence ID" value="KAK1737020.1"/>
    <property type="molecule type" value="Genomic_DNA"/>
</dbReference>
<feature type="compositionally biased region" description="Basic residues" evidence="1">
    <location>
        <begin position="465"/>
        <end position="480"/>
    </location>
</feature>
<feature type="compositionally biased region" description="Basic residues" evidence="1">
    <location>
        <begin position="361"/>
        <end position="372"/>
    </location>
</feature>
<feature type="region of interest" description="Disordered" evidence="1">
    <location>
        <begin position="330"/>
        <end position="378"/>
    </location>
</feature>
<gene>
    <name evidence="2" type="ORF">QTG54_012465</name>
</gene>
<accession>A0AAD8Y0W6</accession>
<dbReference type="Proteomes" id="UP001224775">
    <property type="component" value="Unassembled WGS sequence"/>
</dbReference>
<dbReference type="AlphaFoldDB" id="A0AAD8Y0W6"/>
<feature type="compositionally biased region" description="Basic and acidic residues" evidence="1">
    <location>
        <begin position="344"/>
        <end position="356"/>
    </location>
</feature>
<name>A0AAD8Y0W6_9STRA</name>
<protein>
    <submittedName>
        <fullName evidence="2">Uncharacterized protein</fullName>
    </submittedName>
</protein>
<evidence type="ECO:0000256" key="1">
    <source>
        <dbReference type="SAM" id="MobiDB-lite"/>
    </source>
</evidence>
<evidence type="ECO:0000313" key="2">
    <source>
        <dbReference type="EMBL" id="KAK1737020.1"/>
    </source>
</evidence>
<feature type="region of interest" description="Disordered" evidence="1">
    <location>
        <begin position="410"/>
        <end position="488"/>
    </location>
</feature>
<organism evidence="2 3">
    <name type="scientific">Skeletonema marinoi</name>
    <dbReference type="NCBI Taxonomy" id="267567"/>
    <lineage>
        <taxon>Eukaryota</taxon>
        <taxon>Sar</taxon>
        <taxon>Stramenopiles</taxon>
        <taxon>Ochrophyta</taxon>
        <taxon>Bacillariophyta</taxon>
        <taxon>Coscinodiscophyceae</taxon>
        <taxon>Thalassiosirophycidae</taxon>
        <taxon>Thalassiosirales</taxon>
        <taxon>Skeletonemataceae</taxon>
        <taxon>Skeletonema</taxon>
        <taxon>Skeletonema marinoi-dohrnii complex</taxon>
    </lineage>
</organism>
<feature type="compositionally biased region" description="Polar residues" evidence="1">
    <location>
        <begin position="423"/>
        <end position="441"/>
    </location>
</feature>
<evidence type="ECO:0000313" key="3">
    <source>
        <dbReference type="Proteomes" id="UP001224775"/>
    </source>
</evidence>
<keyword evidence="3" id="KW-1185">Reference proteome</keyword>
<comment type="caution">
    <text evidence="2">The sequence shown here is derived from an EMBL/GenBank/DDBJ whole genome shotgun (WGS) entry which is preliminary data.</text>
</comment>
<sequence length="488" mass="54666">MASNPSPSGSSTCRSSNLNDALSLDIQVLALLLKRNHHQQHRCIYYRRLSMVLLALRRASLDWLLIDEFERLSKQICIQQQADDNVDTSSRNRKLKEEQWTIQRDGEHDTIKIIDDDTNNSSSASDDDVHTIQLINILQTIRNLTNKLLPELSSRIIHATSPILHELSRGYFVPFVTVALACLGRIHVLVLRLGRELVGTLSQHVPKLRECVAGGSKRKGTGGGLVQLEETLSPTRIEGSEPSNEWNVLMKPFTEISHDDFTKKMNNFVRDRRWKDAAAAFGIKADELNEMQILSRQSSDVQGSNGDDGKSVNMNIDDMGELVYMQQENNDEKDITKGSGVDDNMARVMDKRRIEETSTSAKKKKRRRKKKKSIDDQAVSEVAVEDTMDITDEGVKAEIKQSADDIKNIAEESAKAASKQSDEGLNSSDEPLQNPNLSSKEPGNGSDEVAMLDVQESEVEPVAKKEKKSKKKKTKKKKSKNVIDDIFG</sequence>
<proteinExistence type="predicted"/>
<reference evidence="2" key="1">
    <citation type="submission" date="2023-06" db="EMBL/GenBank/DDBJ databases">
        <title>Survivors Of The Sea: Transcriptome response of Skeletonema marinoi to long-term dormancy.</title>
        <authorList>
            <person name="Pinder M.I.M."/>
            <person name="Kourtchenko O."/>
            <person name="Robertson E.K."/>
            <person name="Larsson T."/>
            <person name="Maumus F."/>
            <person name="Osuna-Cruz C.M."/>
            <person name="Vancaester E."/>
            <person name="Stenow R."/>
            <person name="Vandepoele K."/>
            <person name="Ploug H."/>
            <person name="Bruchert V."/>
            <person name="Godhe A."/>
            <person name="Topel M."/>
        </authorList>
    </citation>
    <scope>NUCLEOTIDE SEQUENCE</scope>
    <source>
        <strain evidence="2">R05AC</strain>
    </source>
</reference>